<dbReference type="InterPro" id="IPR050565">
    <property type="entry name" value="LYPA1-2/EST-like"/>
</dbReference>
<keyword evidence="5" id="KW-1185">Reference proteome</keyword>
<feature type="domain" description="Phospholipase/carboxylesterase/thioesterase" evidence="3">
    <location>
        <begin position="14"/>
        <end position="203"/>
    </location>
</feature>
<evidence type="ECO:0000256" key="1">
    <source>
        <dbReference type="ARBA" id="ARBA00006499"/>
    </source>
</evidence>
<dbReference type="OrthoDB" id="9801763at2"/>
<proteinExistence type="inferred from homology"/>
<dbReference type="GO" id="GO:0016787">
    <property type="term" value="F:hydrolase activity"/>
    <property type="evidence" value="ECO:0007669"/>
    <property type="project" value="UniProtKB-KW"/>
</dbReference>
<dbReference type="InterPro" id="IPR003140">
    <property type="entry name" value="PLipase/COase/thioEstase"/>
</dbReference>
<reference evidence="4 5" key="1">
    <citation type="submission" date="2018-03" db="EMBL/GenBank/DDBJ databases">
        <title>Genomic Encyclopedia of Archaeal and Bacterial Type Strains, Phase II (KMG-II): from individual species to whole genera.</title>
        <authorList>
            <person name="Goeker M."/>
        </authorList>
    </citation>
    <scope>NUCLEOTIDE SEQUENCE [LARGE SCALE GENOMIC DNA]</scope>
    <source>
        <strain evidence="4 5">DSM 28354</strain>
    </source>
</reference>
<keyword evidence="2" id="KW-0378">Hydrolase</keyword>
<evidence type="ECO:0000259" key="3">
    <source>
        <dbReference type="Pfam" id="PF02230"/>
    </source>
</evidence>
<dbReference type="AlphaFoldDB" id="A0A2T0SGI3"/>
<evidence type="ECO:0000313" key="5">
    <source>
        <dbReference type="Proteomes" id="UP000238375"/>
    </source>
</evidence>
<dbReference type="Gene3D" id="3.40.50.1820">
    <property type="entry name" value="alpha/beta hydrolase"/>
    <property type="match status" value="1"/>
</dbReference>
<accession>A0A2T0SGI3</accession>
<gene>
    <name evidence="4" type="ORF">CLV58_12115</name>
</gene>
<organism evidence="4 5">
    <name type="scientific">Spirosoma oryzae</name>
    <dbReference type="NCBI Taxonomy" id="1469603"/>
    <lineage>
        <taxon>Bacteria</taxon>
        <taxon>Pseudomonadati</taxon>
        <taxon>Bacteroidota</taxon>
        <taxon>Cytophagia</taxon>
        <taxon>Cytophagales</taxon>
        <taxon>Cytophagaceae</taxon>
        <taxon>Spirosoma</taxon>
    </lineage>
</organism>
<dbReference type="EMBL" id="PVTE01000021">
    <property type="protein sequence ID" value="PRY32515.1"/>
    <property type="molecule type" value="Genomic_DNA"/>
</dbReference>
<dbReference type="SUPFAM" id="SSF53474">
    <property type="entry name" value="alpha/beta-Hydrolases"/>
    <property type="match status" value="1"/>
</dbReference>
<evidence type="ECO:0000313" key="4">
    <source>
        <dbReference type="EMBL" id="PRY32515.1"/>
    </source>
</evidence>
<evidence type="ECO:0000256" key="2">
    <source>
        <dbReference type="ARBA" id="ARBA00022801"/>
    </source>
</evidence>
<dbReference type="PANTHER" id="PTHR10655:SF17">
    <property type="entry name" value="LYSOPHOSPHOLIPASE-LIKE PROTEIN 1"/>
    <property type="match status" value="1"/>
</dbReference>
<dbReference type="InterPro" id="IPR029058">
    <property type="entry name" value="AB_hydrolase_fold"/>
</dbReference>
<comment type="caution">
    <text evidence="4">The sequence shown here is derived from an EMBL/GenBank/DDBJ whole genome shotgun (WGS) entry which is preliminary data.</text>
</comment>
<dbReference type="Pfam" id="PF02230">
    <property type="entry name" value="Abhydrolase_2"/>
    <property type="match status" value="1"/>
</dbReference>
<comment type="similarity">
    <text evidence="1">Belongs to the AB hydrolase superfamily. AB hydrolase 2 family.</text>
</comment>
<dbReference type="Proteomes" id="UP000238375">
    <property type="component" value="Unassembled WGS sequence"/>
</dbReference>
<protein>
    <submittedName>
        <fullName evidence="4">Phospholipase/carboxylesterase</fullName>
    </submittedName>
</protein>
<dbReference type="PANTHER" id="PTHR10655">
    <property type="entry name" value="LYSOPHOSPHOLIPASE-RELATED"/>
    <property type="match status" value="1"/>
</dbReference>
<sequence>MIHDPNAYITAGKPLEEASKVMIMVHGRGGSARDILSLSQYIDADDFAFVAPEATGNTWYPYSFLRPTDENEPYLSSALAVLSGLRARLQSDHNVNPSQLYWFGFSQGACLLSEYVARNAMRYGGVFALSGGLVGPDGTNRDYTGDFDGTPIFLGCSDRDSHVPKERVLETERILSGMNAAVTARLYPNFPHTINEDELKIVNLLIAGGQVS</sequence>
<dbReference type="RefSeq" id="WP_106139738.1">
    <property type="nucleotide sequence ID" value="NZ_PVTE01000021.1"/>
</dbReference>
<name>A0A2T0SGI3_9BACT</name>